<organism evidence="1 2">
    <name type="scientific">Candidatus Desulfatibia vada</name>
    <dbReference type="NCBI Taxonomy" id="2841696"/>
    <lineage>
        <taxon>Bacteria</taxon>
        <taxon>Pseudomonadati</taxon>
        <taxon>Thermodesulfobacteriota</taxon>
        <taxon>Desulfobacteria</taxon>
        <taxon>Desulfobacterales</taxon>
        <taxon>Desulfobacterales incertae sedis</taxon>
        <taxon>Candidatus Desulfatibia</taxon>
    </lineage>
</organism>
<dbReference type="InterPro" id="IPR029044">
    <property type="entry name" value="Nucleotide-diphossugar_trans"/>
</dbReference>
<dbReference type="Gene3D" id="3.90.550.10">
    <property type="entry name" value="Spore Coat Polysaccharide Biosynthesis Protein SpsA, Chain A"/>
    <property type="match status" value="1"/>
</dbReference>
<dbReference type="Proteomes" id="UP000605201">
    <property type="component" value="Unassembled WGS sequence"/>
</dbReference>
<dbReference type="AlphaFoldDB" id="A0A8J6P5Y5"/>
<comment type="caution">
    <text evidence="1">The sequence shown here is derived from an EMBL/GenBank/DDBJ whole genome shotgun (WGS) entry which is preliminary data.</text>
</comment>
<gene>
    <name evidence="1" type="ORF">H8D96_13475</name>
</gene>
<evidence type="ECO:0000313" key="1">
    <source>
        <dbReference type="EMBL" id="MBC8432915.1"/>
    </source>
</evidence>
<accession>A0A8J6P5Y5</accession>
<dbReference type="SUPFAM" id="SSF53448">
    <property type="entry name" value="Nucleotide-diphospho-sugar transferases"/>
    <property type="match status" value="1"/>
</dbReference>
<dbReference type="EMBL" id="JACNIG010000254">
    <property type="protein sequence ID" value="MBC8432915.1"/>
    <property type="molecule type" value="Genomic_DNA"/>
</dbReference>
<evidence type="ECO:0000313" key="2">
    <source>
        <dbReference type="Proteomes" id="UP000605201"/>
    </source>
</evidence>
<reference evidence="1 2" key="1">
    <citation type="submission" date="2020-08" db="EMBL/GenBank/DDBJ databases">
        <title>Bridging the membrane lipid divide: bacteria of the FCB group superphylum have the potential to synthesize archaeal ether lipids.</title>
        <authorList>
            <person name="Villanueva L."/>
            <person name="Von Meijenfeldt F.A.B."/>
            <person name="Westbye A.B."/>
            <person name="Yadav S."/>
            <person name="Hopmans E.C."/>
            <person name="Dutilh B.E."/>
            <person name="Sinninghe Damste J.S."/>
        </authorList>
    </citation>
    <scope>NUCLEOTIDE SEQUENCE [LARGE SCALE GENOMIC DNA]</scope>
    <source>
        <strain evidence="1">NIOZ-UU17</strain>
    </source>
</reference>
<evidence type="ECO:0008006" key="3">
    <source>
        <dbReference type="Google" id="ProtNLM"/>
    </source>
</evidence>
<protein>
    <recommendedName>
        <fullName evidence="3">Glycosyl transferase</fullName>
    </recommendedName>
</protein>
<name>A0A8J6P5Y5_9BACT</name>
<sequence length="302" mass="35523">MDRPCLDILRRLKLPDVYTIALEELEADNKELLDVKKARSRIEYYFTCTPSLPLYILNNWPEVDTITYLDADLFFFADPAPIYREFSGHSIAIIPHRFPPNLRSHERHGIYNVGYLSFKRDPHASTCLQWWKNKCLEWCCDRVENNRYADQKYLDDWPTRFRGVVEIQHKGANLAPWNISNYTISNDKNGVRVDDQPLIFFHFHGFRQINRWLYDPNLAIFKVKPSQTVKQSVVAPYIHALVEVTELVSPELSKPSIPYGIRRQSKNSSLQYRLWKALDSLICLSRTILTKNYIVVINDRIM</sequence>
<proteinExistence type="predicted"/>